<comment type="caution">
    <text evidence="1">The sequence shown here is derived from an EMBL/GenBank/DDBJ whole genome shotgun (WGS) entry which is preliminary data.</text>
</comment>
<reference evidence="1 2" key="1">
    <citation type="submission" date="2018-07" db="EMBL/GenBank/DDBJ databases">
        <title>Microbacterium endoborsara sp. nov., a novel actinobacterium isolated from Borszczowia aralocaspica.</title>
        <authorList>
            <person name="An D."/>
        </authorList>
    </citation>
    <scope>NUCLEOTIDE SEQUENCE [LARGE SCALE GENOMIC DNA]</scope>
    <source>
        <strain evidence="1 2">C1.15228</strain>
    </source>
</reference>
<dbReference type="Proteomes" id="UP000253508">
    <property type="component" value="Unassembled WGS sequence"/>
</dbReference>
<name>A0A367Y8E2_9MICO</name>
<sequence>MHAGSLLSGEFTCVLRRAEHVFAEKIRFDESQRIPTEPSVSKFKVAVDVKRNGMHGSVCPRAVVGAFRPAGKKLACQV</sequence>
<dbReference type="EMBL" id="QORO01000001">
    <property type="protein sequence ID" value="RCK61880.1"/>
    <property type="molecule type" value="Genomic_DNA"/>
</dbReference>
<protein>
    <submittedName>
        <fullName evidence="1">Uncharacterized protein</fullName>
    </submittedName>
</protein>
<gene>
    <name evidence="1" type="ORF">DTO57_04505</name>
</gene>
<organism evidence="1 2">
    <name type="scientific">Microbacterium sorbitolivorans</name>
    <dbReference type="NCBI Taxonomy" id="1867410"/>
    <lineage>
        <taxon>Bacteria</taxon>
        <taxon>Bacillati</taxon>
        <taxon>Actinomycetota</taxon>
        <taxon>Actinomycetes</taxon>
        <taxon>Micrococcales</taxon>
        <taxon>Microbacteriaceae</taxon>
        <taxon>Microbacterium</taxon>
    </lineage>
</organism>
<dbReference type="AlphaFoldDB" id="A0A367Y8E2"/>
<proteinExistence type="predicted"/>
<evidence type="ECO:0000313" key="2">
    <source>
        <dbReference type="Proteomes" id="UP000253508"/>
    </source>
</evidence>
<accession>A0A367Y8E2</accession>
<keyword evidence="2" id="KW-1185">Reference proteome</keyword>
<evidence type="ECO:0000313" key="1">
    <source>
        <dbReference type="EMBL" id="RCK61880.1"/>
    </source>
</evidence>